<accession>A0A835KLK3</accession>
<dbReference type="AlphaFoldDB" id="A0A835KLK3"/>
<dbReference type="Proteomes" id="UP000636709">
    <property type="component" value="Unassembled WGS sequence"/>
</dbReference>
<dbReference type="EMBL" id="JACEFO010001475">
    <property type="protein sequence ID" value="KAF8736052.1"/>
    <property type="molecule type" value="Genomic_DNA"/>
</dbReference>
<proteinExistence type="predicted"/>
<organism evidence="2 3">
    <name type="scientific">Digitaria exilis</name>
    <dbReference type="NCBI Taxonomy" id="1010633"/>
    <lineage>
        <taxon>Eukaryota</taxon>
        <taxon>Viridiplantae</taxon>
        <taxon>Streptophyta</taxon>
        <taxon>Embryophyta</taxon>
        <taxon>Tracheophyta</taxon>
        <taxon>Spermatophyta</taxon>
        <taxon>Magnoliopsida</taxon>
        <taxon>Liliopsida</taxon>
        <taxon>Poales</taxon>
        <taxon>Poaceae</taxon>
        <taxon>PACMAD clade</taxon>
        <taxon>Panicoideae</taxon>
        <taxon>Panicodae</taxon>
        <taxon>Paniceae</taxon>
        <taxon>Anthephorinae</taxon>
        <taxon>Digitaria</taxon>
    </lineage>
</organism>
<keyword evidence="1" id="KW-0472">Membrane</keyword>
<protein>
    <submittedName>
        <fullName evidence="2">Uncharacterized protein</fullName>
    </submittedName>
</protein>
<feature type="transmembrane region" description="Helical" evidence="1">
    <location>
        <begin position="12"/>
        <end position="31"/>
    </location>
</feature>
<evidence type="ECO:0000313" key="2">
    <source>
        <dbReference type="EMBL" id="KAF8736052.1"/>
    </source>
</evidence>
<name>A0A835KLK3_9POAL</name>
<keyword evidence="1" id="KW-0812">Transmembrane</keyword>
<evidence type="ECO:0000256" key="1">
    <source>
        <dbReference type="SAM" id="Phobius"/>
    </source>
</evidence>
<evidence type="ECO:0000313" key="3">
    <source>
        <dbReference type="Proteomes" id="UP000636709"/>
    </source>
</evidence>
<gene>
    <name evidence="2" type="ORF">HU200_014399</name>
</gene>
<sequence>MTRSKCYTPSQTTSSCHFFMEVIILLAWSIWTTRNNYIFIDQRSTLSEIGIKFNHEFSLLKHRAKKELCRPSLTNGWTA</sequence>
<comment type="caution">
    <text evidence="2">The sequence shown here is derived from an EMBL/GenBank/DDBJ whole genome shotgun (WGS) entry which is preliminary data.</text>
</comment>
<keyword evidence="1" id="KW-1133">Transmembrane helix</keyword>
<keyword evidence="3" id="KW-1185">Reference proteome</keyword>
<dbReference type="PROSITE" id="PS51257">
    <property type="entry name" value="PROKAR_LIPOPROTEIN"/>
    <property type="match status" value="1"/>
</dbReference>
<reference evidence="2" key="1">
    <citation type="submission" date="2020-07" db="EMBL/GenBank/DDBJ databases">
        <title>Genome sequence and genetic diversity analysis of an under-domesticated orphan crop, white fonio (Digitaria exilis).</title>
        <authorList>
            <person name="Bennetzen J.L."/>
            <person name="Chen S."/>
            <person name="Ma X."/>
            <person name="Wang X."/>
            <person name="Yssel A.E.J."/>
            <person name="Chaluvadi S.R."/>
            <person name="Johnson M."/>
            <person name="Gangashetty P."/>
            <person name="Hamidou F."/>
            <person name="Sanogo M.D."/>
            <person name="Zwaenepoel A."/>
            <person name="Wallace J."/>
            <person name="Van De Peer Y."/>
            <person name="Van Deynze A."/>
        </authorList>
    </citation>
    <scope>NUCLEOTIDE SEQUENCE</scope>
    <source>
        <tissue evidence="2">Leaves</tissue>
    </source>
</reference>